<dbReference type="InterPro" id="IPR011527">
    <property type="entry name" value="ABC1_TM_dom"/>
</dbReference>
<evidence type="ECO:0000256" key="1">
    <source>
        <dbReference type="ARBA" id="ARBA00004651"/>
    </source>
</evidence>
<evidence type="ECO:0000256" key="6">
    <source>
        <dbReference type="ARBA" id="ARBA00023136"/>
    </source>
</evidence>
<dbReference type="Proteomes" id="UP001300261">
    <property type="component" value="Unassembled WGS sequence"/>
</dbReference>
<evidence type="ECO:0000313" key="10">
    <source>
        <dbReference type="EMBL" id="MCX2725794.1"/>
    </source>
</evidence>
<evidence type="ECO:0000256" key="7">
    <source>
        <dbReference type="SAM" id="Phobius"/>
    </source>
</evidence>
<keyword evidence="6 7" id="KW-0472">Membrane</keyword>
<feature type="domain" description="ABC transporter" evidence="8">
    <location>
        <begin position="332"/>
        <end position="549"/>
    </location>
</feature>
<reference evidence="10 11" key="1">
    <citation type="journal article" date="2016" name="Int. J. Syst. Evol. Microbiol.">
        <title>Labrenzia salina sp. nov., isolated from the rhizosphere of the halophyte Arthrocnemum macrostachyum.</title>
        <authorList>
            <person name="Camacho M."/>
            <person name="Redondo-Gomez S."/>
            <person name="Rodriguez-Llorente I."/>
            <person name="Rohde M."/>
            <person name="Sproer C."/>
            <person name="Schumann P."/>
            <person name="Klenk H.P."/>
            <person name="Montero-Calasanz M.D.C."/>
        </authorList>
    </citation>
    <scope>NUCLEOTIDE SEQUENCE [LARGE SCALE GENOMIC DNA]</scope>
    <source>
        <strain evidence="10 11">DSM 29163</strain>
    </source>
</reference>
<keyword evidence="11" id="KW-1185">Reference proteome</keyword>
<dbReference type="PROSITE" id="PS50893">
    <property type="entry name" value="ABC_TRANSPORTER_2"/>
    <property type="match status" value="1"/>
</dbReference>
<evidence type="ECO:0000256" key="3">
    <source>
        <dbReference type="ARBA" id="ARBA00022741"/>
    </source>
</evidence>
<dbReference type="PROSITE" id="PS50929">
    <property type="entry name" value="ABC_TM1F"/>
    <property type="match status" value="1"/>
</dbReference>
<evidence type="ECO:0000256" key="5">
    <source>
        <dbReference type="ARBA" id="ARBA00022989"/>
    </source>
</evidence>
<dbReference type="SUPFAM" id="SSF52540">
    <property type="entry name" value="P-loop containing nucleoside triphosphate hydrolases"/>
    <property type="match status" value="1"/>
</dbReference>
<dbReference type="Pfam" id="PF00005">
    <property type="entry name" value="ABC_tran"/>
    <property type="match status" value="1"/>
</dbReference>
<evidence type="ECO:0000256" key="2">
    <source>
        <dbReference type="ARBA" id="ARBA00022692"/>
    </source>
</evidence>
<feature type="transmembrane region" description="Helical" evidence="7">
    <location>
        <begin position="266"/>
        <end position="285"/>
    </location>
</feature>
<feature type="transmembrane region" description="Helical" evidence="7">
    <location>
        <begin position="17"/>
        <end position="39"/>
    </location>
</feature>
<accession>A0ABT3R9Q9</accession>
<protein>
    <submittedName>
        <fullName evidence="10">ATP-binding cassette domain-containing protein</fullName>
    </submittedName>
</protein>
<sequence>MVLADFIREAEPRQLRAMLGLTLVAGLANASLIIIVTNVAETVSYGLRPSLLHWITFLIAFGLYYFANQIALVRSMEVIEDLLNRKRLGIADKLRKSELLVADSLGRGRLYNLVAKETNHLSVTFPLVVDAIQQMVLLGIALVYLLYLSPAAFVVFLATIGMSALGYKVIDRRFRGILELVERMQAQMLDAIVDILRGAKELRLNAAKSEAVAAAYRKRSDVLERLLVRSVEHWVSLILLGSLSTFLMLGVVAFLFPAYVTGHKTIIFQLIPVLLFCMGTLWKTVAQSPMFIRAEVGLQSILKIDEELSATSSISPDEARLHSKAFLDFSTISFNEIQFSYDRTDPEAYTVGPLNLTVSRGEVVFLVGGNGSGKSTALRMMTGLYPLHSGWIGVDDAAVAGKAVAGYRELFSSVFVDFHLFDRLYGLEDIDPGRVNRLIAEMGLADKVSFEDGKFNQLHLSTGQRKRLALIAAVLEDRPVYIFDEWSAEQDVHFREFFYNSFIPNLRRDGKLVIATSHDEKYWKVADRIVKLDLGRIEWIKSGSEWEDR</sequence>
<dbReference type="InterPro" id="IPR027417">
    <property type="entry name" value="P-loop_NTPase"/>
</dbReference>
<gene>
    <name evidence="10" type="ORF">ON753_26120</name>
</gene>
<dbReference type="GO" id="GO:0005524">
    <property type="term" value="F:ATP binding"/>
    <property type="evidence" value="ECO:0007669"/>
    <property type="project" value="UniProtKB-KW"/>
</dbReference>
<dbReference type="InterPro" id="IPR039421">
    <property type="entry name" value="Type_1_exporter"/>
</dbReference>
<evidence type="ECO:0000256" key="4">
    <source>
        <dbReference type="ARBA" id="ARBA00022840"/>
    </source>
</evidence>
<dbReference type="SMART" id="SM00382">
    <property type="entry name" value="AAA"/>
    <property type="match status" value="1"/>
</dbReference>
<dbReference type="InterPro" id="IPR036640">
    <property type="entry name" value="ABC1_TM_sf"/>
</dbReference>
<keyword evidence="2 7" id="KW-0812">Transmembrane</keyword>
<dbReference type="InterPro" id="IPR003593">
    <property type="entry name" value="AAA+_ATPase"/>
</dbReference>
<dbReference type="PANTHER" id="PTHR43394">
    <property type="entry name" value="ATP-DEPENDENT PERMEASE MDL1, MITOCHONDRIAL"/>
    <property type="match status" value="1"/>
</dbReference>
<name>A0ABT3R9Q9_9HYPH</name>
<keyword evidence="4 10" id="KW-0067">ATP-binding</keyword>
<dbReference type="EMBL" id="JAPEVI010000003">
    <property type="protein sequence ID" value="MCX2725794.1"/>
    <property type="molecule type" value="Genomic_DNA"/>
</dbReference>
<evidence type="ECO:0000259" key="9">
    <source>
        <dbReference type="PROSITE" id="PS50929"/>
    </source>
</evidence>
<evidence type="ECO:0000259" key="8">
    <source>
        <dbReference type="PROSITE" id="PS50893"/>
    </source>
</evidence>
<keyword evidence="3" id="KW-0547">Nucleotide-binding</keyword>
<dbReference type="SUPFAM" id="SSF90123">
    <property type="entry name" value="ABC transporter transmembrane region"/>
    <property type="match status" value="1"/>
</dbReference>
<evidence type="ECO:0000313" key="11">
    <source>
        <dbReference type="Proteomes" id="UP001300261"/>
    </source>
</evidence>
<dbReference type="RefSeq" id="WP_265966929.1">
    <property type="nucleotide sequence ID" value="NZ_JAPEVI010000003.1"/>
</dbReference>
<feature type="domain" description="ABC transmembrane type-1" evidence="9">
    <location>
        <begin position="17"/>
        <end position="255"/>
    </location>
</feature>
<comment type="subcellular location">
    <subcellularLocation>
        <location evidence="1">Cell membrane</location>
        <topology evidence="1">Multi-pass membrane protein</topology>
    </subcellularLocation>
</comment>
<proteinExistence type="predicted"/>
<feature type="transmembrane region" description="Helical" evidence="7">
    <location>
        <begin position="51"/>
        <end position="67"/>
    </location>
</feature>
<dbReference type="InterPro" id="IPR003439">
    <property type="entry name" value="ABC_transporter-like_ATP-bd"/>
</dbReference>
<organism evidence="10 11">
    <name type="scientific">Roseibium salinum</name>
    <dbReference type="NCBI Taxonomy" id="1604349"/>
    <lineage>
        <taxon>Bacteria</taxon>
        <taxon>Pseudomonadati</taxon>
        <taxon>Pseudomonadota</taxon>
        <taxon>Alphaproteobacteria</taxon>
        <taxon>Hyphomicrobiales</taxon>
        <taxon>Stappiaceae</taxon>
        <taxon>Roseibium</taxon>
    </lineage>
</organism>
<keyword evidence="5 7" id="KW-1133">Transmembrane helix</keyword>
<dbReference type="Gene3D" id="1.20.1560.10">
    <property type="entry name" value="ABC transporter type 1, transmembrane domain"/>
    <property type="match status" value="1"/>
</dbReference>
<dbReference type="Gene3D" id="3.40.50.300">
    <property type="entry name" value="P-loop containing nucleotide triphosphate hydrolases"/>
    <property type="match status" value="1"/>
</dbReference>
<feature type="transmembrane region" description="Helical" evidence="7">
    <location>
        <begin position="234"/>
        <end position="260"/>
    </location>
</feature>
<dbReference type="PANTHER" id="PTHR43394:SF1">
    <property type="entry name" value="ATP-BINDING CASSETTE SUB-FAMILY B MEMBER 10, MITOCHONDRIAL"/>
    <property type="match status" value="1"/>
</dbReference>
<comment type="caution">
    <text evidence="10">The sequence shown here is derived from an EMBL/GenBank/DDBJ whole genome shotgun (WGS) entry which is preliminary data.</text>
</comment>